<dbReference type="Proteomes" id="UP000198922">
    <property type="component" value="Unassembled WGS sequence"/>
</dbReference>
<dbReference type="SUPFAM" id="SSF56349">
    <property type="entry name" value="DNA breaking-rejoining enzymes"/>
    <property type="match status" value="1"/>
</dbReference>
<organism evidence="2 3">
    <name type="scientific">Limimaricola pyoseonensis</name>
    <dbReference type="NCBI Taxonomy" id="521013"/>
    <lineage>
        <taxon>Bacteria</taxon>
        <taxon>Pseudomonadati</taxon>
        <taxon>Pseudomonadota</taxon>
        <taxon>Alphaproteobacteria</taxon>
        <taxon>Rhodobacterales</taxon>
        <taxon>Paracoccaceae</taxon>
        <taxon>Limimaricola</taxon>
    </lineage>
</organism>
<dbReference type="GO" id="GO:0003677">
    <property type="term" value="F:DNA binding"/>
    <property type="evidence" value="ECO:0007669"/>
    <property type="project" value="InterPro"/>
</dbReference>
<accession>A0A1G7AIA2</accession>
<protein>
    <recommendedName>
        <fullName evidence="4">Phage integrase family protein</fullName>
    </recommendedName>
</protein>
<evidence type="ECO:0000313" key="2">
    <source>
        <dbReference type="EMBL" id="SDE14668.1"/>
    </source>
</evidence>
<dbReference type="InterPro" id="IPR013762">
    <property type="entry name" value="Integrase-like_cat_sf"/>
</dbReference>
<dbReference type="GO" id="GO:0015074">
    <property type="term" value="P:DNA integration"/>
    <property type="evidence" value="ECO:0007669"/>
    <property type="project" value="InterPro"/>
</dbReference>
<dbReference type="GO" id="GO:0006310">
    <property type="term" value="P:DNA recombination"/>
    <property type="evidence" value="ECO:0007669"/>
    <property type="project" value="UniProtKB-KW"/>
</dbReference>
<dbReference type="EMBL" id="FNAT01000001">
    <property type="protein sequence ID" value="SDE14668.1"/>
    <property type="molecule type" value="Genomic_DNA"/>
</dbReference>
<dbReference type="STRING" id="521013.SAMN04488567_0976"/>
<dbReference type="AlphaFoldDB" id="A0A1G7AIA2"/>
<evidence type="ECO:0008006" key="4">
    <source>
        <dbReference type="Google" id="ProtNLM"/>
    </source>
</evidence>
<keyword evidence="3" id="KW-1185">Reference proteome</keyword>
<dbReference type="Gene3D" id="1.10.443.10">
    <property type="entry name" value="Intergrase catalytic core"/>
    <property type="match status" value="1"/>
</dbReference>
<proteinExistence type="predicted"/>
<name>A0A1G7AIA2_9RHOB</name>
<dbReference type="InterPro" id="IPR011010">
    <property type="entry name" value="DNA_brk_join_enz"/>
</dbReference>
<reference evidence="3" key="1">
    <citation type="submission" date="2016-10" db="EMBL/GenBank/DDBJ databases">
        <authorList>
            <person name="Varghese N."/>
            <person name="Submissions S."/>
        </authorList>
    </citation>
    <scope>NUCLEOTIDE SEQUENCE [LARGE SCALE GENOMIC DNA]</scope>
    <source>
        <strain evidence="3">DSM 21424</strain>
    </source>
</reference>
<gene>
    <name evidence="2" type="ORF">SAMN04488567_0976</name>
</gene>
<keyword evidence="1" id="KW-0233">DNA recombination</keyword>
<sequence length="585" mass="65646">MYLDEAVGRLEAGDFPYSDANAKKIRGSARKCQKLPAYNCPLSMIPVDAEAFVRRWATNIANRDAPEGFKTFSRFSTWHSNVKSLMEHASGRRAERDRLRGQSDDWSQLQDQAAGLIRMRRAGHKIQTLDLIALTVLATVGREKGAQPRGLTVAALHLWIQDCLDRGRKASIRKAAKLIDQLHAYPEDVDPMLLPPPLGDIPKASRHRVTPELPRPVTQAIRGYQRMLREGRPYEGLLAGRRREGLSETTLKGIGDELRWFFTGLTELDRLPVGAAIEDLATAENIFAVFDAEIAEEFPWKPLAPRTLKKNLSTSFRFARQYRPELFEVQTEFFKTEFFSNWDTMTEANQAFCRRLVQSQSRMATFLNLARLLQQQAAPLIADFESLPEGQKGRAVKLALAAASAAVLTFLPLRATTLTRLDVVGQQAQITLPATSKGVHFAIPKGLIKNKKPLTAVISRRGKTDPRAILDWWLAEARPHLMPRLRQPDQRLLLGGANYSYLSEAWRFATASVDHYMTLHQVRHSIASILINQPDADLHVIAALLNNTPSTVARTYAFFDQEAAFARGQVGLDKVNKALEGRMAR</sequence>
<evidence type="ECO:0000313" key="3">
    <source>
        <dbReference type="Proteomes" id="UP000198922"/>
    </source>
</evidence>
<evidence type="ECO:0000256" key="1">
    <source>
        <dbReference type="ARBA" id="ARBA00023172"/>
    </source>
</evidence>